<reference evidence="2" key="2">
    <citation type="submission" date="2020-11" db="EMBL/GenBank/DDBJ databases">
        <authorList>
            <person name="McCartney M.A."/>
            <person name="Auch B."/>
            <person name="Kono T."/>
            <person name="Mallez S."/>
            <person name="Becker A."/>
            <person name="Gohl D.M."/>
            <person name="Silverstein K.A.T."/>
            <person name="Koren S."/>
            <person name="Bechman K.B."/>
            <person name="Herman A."/>
            <person name="Abrahante J.E."/>
            <person name="Garbe J."/>
        </authorList>
    </citation>
    <scope>NUCLEOTIDE SEQUENCE</scope>
    <source>
        <strain evidence="2">Duluth1</strain>
        <tissue evidence="2">Whole animal</tissue>
    </source>
</reference>
<organism evidence="2 3">
    <name type="scientific">Dreissena polymorpha</name>
    <name type="common">Zebra mussel</name>
    <name type="synonym">Mytilus polymorpha</name>
    <dbReference type="NCBI Taxonomy" id="45954"/>
    <lineage>
        <taxon>Eukaryota</taxon>
        <taxon>Metazoa</taxon>
        <taxon>Spiralia</taxon>
        <taxon>Lophotrochozoa</taxon>
        <taxon>Mollusca</taxon>
        <taxon>Bivalvia</taxon>
        <taxon>Autobranchia</taxon>
        <taxon>Heteroconchia</taxon>
        <taxon>Euheterodonta</taxon>
        <taxon>Imparidentia</taxon>
        <taxon>Neoheterodontei</taxon>
        <taxon>Myida</taxon>
        <taxon>Dreissenoidea</taxon>
        <taxon>Dreissenidae</taxon>
        <taxon>Dreissena</taxon>
    </lineage>
</organism>
<name>A0A9D4NDZ0_DREPO</name>
<sequence length="108" mass="11852">MAVSHAVEGHSDRGHTGHWGGAKVGKHIERYLSKSYGFIFVVNSANAGGVQQGRHSVYGRSIGEITHCEEFSKRFSLLPHIKVAGDAINRIANKLAREIGTWERDPNS</sequence>
<protein>
    <submittedName>
        <fullName evidence="2">Uncharacterized protein</fullName>
    </submittedName>
</protein>
<accession>A0A9D4NDZ0</accession>
<keyword evidence="3" id="KW-1185">Reference proteome</keyword>
<comment type="caution">
    <text evidence="2">The sequence shown here is derived from an EMBL/GenBank/DDBJ whole genome shotgun (WGS) entry which is preliminary data.</text>
</comment>
<evidence type="ECO:0000313" key="2">
    <source>
        <dbReference type="EMBL" id="KAH3892571.1"/>
    </source>
</evidence>
<gene>
    <name evidence="2" type="ORF">DPMN_016690</name>
</gene>
<evidence type="ECO:0000313" key="3">
    <source>
        <dbReference type="Proteomes" id="UP000828390"/>
    </source>
</evidence>
<evidence type="ECO:0000256" key="1">
    <source>
        <dbReference type="SAM" id="MobiDB-lite"/>
    </source>
</evidence>
<reference evidence="2" key="1">
    <citation type="journal article" date="2019" name="bioRxiv">
        <title>The Genome of the Zebra Mussel, Dreissena polymorpha: A Resource for Invasive Species Research.</title>
        <authorList>
            <person name="McCartney M.A."/>
            <person name="Auch B."/>
            <person name="Kono T."/>
            <person name="Mallez S."/>
            <person name="Zhang Y."/>
            <person name="Obille A."/>
            <person name="Becker A."/>
            <person name="Abrahante J.E."/>
            <person name="Garbe J."/>
            <person name="Badalamenti J.P."/>
            <person name="Herman A."/>
            <person name="Mangelson H."/>
            <person name="Liachko I."/>
            <person name="Sullivan S."/>
            <person name="Sone E.D."/>
            <person name="Koren S."/>
            <person name="Silverstein K.A.T."/>
            <person name="Beckman K.B."/>
            <person name="Gohl D.M."/>
        </authorList>
    </citation>
    <scope>NUCLEOTIDE SEQUENCE</scope>
    <source>
        <strain evidence="2">Duluth1</strain>
        <tissue evidence="2">Whole animal</tissue>
    </source>
</reference>
<proteinExistence type="predicted"/>
<dbReference type="EMBL" id="JAIWYP010000001">
    <property type="protein sequence ID" value="KAH3892571.1"/>
    <property type="molecule type" value="Genomic_DNA"/>
</dbReference>
<feature type="region of interest" description="Disordered" evidence="1">
    <location>
        <begin position="1"/>
        <end position="21"/>
    </location>
</feature>
<dbReference type="AlphaFoldDB" id="A0A9D4NDZ0"/>
<dbReference type="Proteomes" id="UP000828390">
    <property type="component" value="Unassembled WGS sequence"/>
</dbReference>